<evidence type="ECO:0000256" key="2">
    <source>
        <dbReference type="SAM" id="Phobius"/>
    </source>
</evidence>
<evidence type="ECO:0000313" key="4">
    <source>
        <dbReference type="Proteomes" id="UP001501490"/>
    </source>
</evidence>
<feature type="region of interest" description="Disordered" evidence="1">
    <location>
        <begin position="1"/>
        <end position="98"/>
    </location>
</feature>
<accession>A0ABP6ZQN1</accession>
<protein>
    <recommendedName>
        <fullName evidence="5">DUF4878 domain-containing protein</fullName>
    </recommendedName>
</protein>
<dbReference type="EMBL" id="BAABAB010000009">
    <property type="protein sequence ID" value="GAA3613559.1"/>
    <property type="molecule type" value="Genomic_DNA"/>
</dbReference>
<organism evidence="3 4">
    <name type="scientific">Microlunatus ginsengisoli</name>
    <dbReference type="NCBI Taxonomy" id="363863"/>
    <lineage>
        <taxon>Bacteria</taxon>
        <taxon>Bacillati</taxon>
        <taxon>Actinomycetota</taxon>
        <taxon>Actinomycetes</taxon>
        <taxon>Propionibacteriales</taxon>
        <taxon>Propionibacteriaceae</taxon>
        <taxon>Microlunatus</taxon>
    </lineage>
</organism>
<keyword evidence="2" id="KW-0472">Membrane</keyword>
<feature type="compositionally biased region" description="Low complexity" evidence="1">
    <location>
        <begin position="78"/>
        <end position="87"/>
    </location>
</feature>
<feature type="region of interest" description="Disordered" evidence="1">
    <location>
        <begin position="128"/>
        <end position="153"/>
    </location>
</feature>
<feature type="compositionally biased region" description="Low complexity" evidence="1">
    <location>
        <begin position="134"/>
        <end position="153"/>
    </location>
</feature>
<keyword evidence="2" id="KW-1133">Transmembrane helix</keyword>
<sequence>MSDQQPPGQPSGEPPYQPPAGGWYDPIPGGQAGAPTPYPPPGYQPSHYQQGPYRPDQQGPDQPGAYQQPWSQGPRDQQPPAGWTQPPAGGGQPPPRKSSTALVLALAGGAIALVLIVIVAGIAIGRRDKPITDPVPSNPSGGLPSSGLSTAPPSATAADAVRAYFAALTSNDADAALALGVDRPDEKALLTSAVLAESNRIAPIRDVTVTDTSDPGGGTVSVSYRIGATAVRESMPVVKVGDEWRLGRTYTWLDLATATAYGRNPVVVNKVRLSRTTAGVFPGTYAFASASRYTSLSSRSVTVAGLTRTPSTTALRLQLTKVGVDQVRNAARKSVTSCMKQRKLHPAGCPLGVNPGGYRVDAKTLRWKRQGGDPIGKAKVRFDAATLEASTSFRFRVNGTIRCRSSAGSGTCTVRIDHKRTALIQLTRPDRVYWS</sequence>
<feature type="compositionally biased region" description="Pro residues" evidence="1">
    <location>
        <begin position="7"/>
        <end position="18"/>
    </location>
</feature>
<keyword evidence="2" id="KW-0812">Transmembrane</keyword>
<gene>
    <name evidence="3" type="ORF">GCM10022236_14350</name>
</gene>
<name>A0ABP6ZQN1_9ACTN</name>
<comment type="caution">
    <text evidence="3">The sequence shown here is derived from an EMBL/GenBank/DDBJ whole genome shotgun (WGS) entry which is preliminary data.</text>
</comment>
<evidence type="ECO:0008006" key="5">
    <source>
        <dbReference type="Google" id="ProtNLM"/>
    </source>
</evidence>
<keyword evidence="4" id="KW-1185">Reference proteome</keyword>
<reference evidence="4" key="1">
    <citation type="journal article" date="2019" name="Int. J. Syst. Evol. Microbiol.">
        <title>The Global Catalogue of Microorganisms (GCM) 10K type strain sequencing project: providing services to taxonomists for standard genome sequencing and annotation.</title>
        <authorList>
            <consortium name="The Broad Institute Genomics Platform"/>
            <consortium name="The Broad Institute Genome Sequencing Center for Infectious Disease"/>
            <person name="Wu L."/>
            <person name="Ma J."/>
        </authorList>
    </citation>
    <scope>NUCLEOTIDE SEQUENCE [LARGE SCALE GENOMIC DNA]</scope>
    <source>
        <strain evidence="4">JCM 16929</strain>
    </source>
</reference>
<feature type="transmembrane region" description="Helical" evidence="2">
    <location>
        <begin position="101"/>
        <end position="124"/>
    </location>
</feature>
<dbReference type="RefSeq" id="WP_344802836.1">
    <property type="nucleotide sequence ID" value="NZ_BAABAB010000009.1"/>
</dbReference>
<dbReference type="Proteomes" id="UP001501490">
    <property type="component" value="Unassembled WGS sequence"/>
</dbReference>
<evidence type="ECO:0000256" key="1">
    <source>
        <dbReference type="SAM" id="MobiDB-lite"/>
    </source>
</evidence>
<proteinExistence type="predicted"/>
<evidence type="ECO:0000313" key="3">
    <source>
        <dbReference type="EMBL" id="GAA3613559.1"/>
    </source>
</evidence>
<feature type="compositionally biased region" description="Low complexity" evidence="1">
    <location>
        <begin position="44"/>
        <end position="53"/>
    </location>
</feature>